<evidence type="ECO:0000256" key="1">
    <source>
        <dbReference type="SAM" id="Phobius"/>
    </source>
</evidence>
<feature type="transmembrane region" description="Helical" evidence="1">
    <location>
        <begin position="36"/>
        <end position="57"/>
    </location>
</feature>
<keyword evidence="1" id="KW-0812">Transmembrane</keyword>
<name>A0A382UW25_9ZZZZ</name>
<keyword evidence="1" id="KW-0472">Membrane</keyword>
<gene>
    <name evidence="2" type="ORF">METZ01_LOCUS390762</name>
</gene>
<keyword evidence="1" id="KW-1133">Transmembrane helix</keyword>
<protein>
    <submittedName>
        <fullName evidence="2">Uncharacterized protein</fullName>
    </submittedName>
</protein>
<feature type="non-terminal residue" evidence="2">
    <location>
        <position position="248"/>
    </location>
</feature>
<feature type="transmembrane region" description="Helical" evidence="1">
    <location>
        <begin position="102"/>
        <end position="124"/>
    </location>
</feature>
<reference evidence="2" key="1">
    <citation type="submission" date="2018-05" db="EMBL/GenBank/DDBJ databases">
        <authorList>
            <person name="Lanie J.A."/>
            <person name="Ng W.-L."/>
            <person name="Kazmierczak K.M."/>
            <person name="Andrzejewski T.M."/>
            <person name="Davidsen T.M."/>
            <person name="Wayne K.J."/>
            <person name="Tettelin H."/>
            <person name="Glass J.I."/>
            <person name="Rusch D."/>
            <person name="Podicherti R."/>
            <person name="Tsui H.-C.T."/>
            <person name="Winkler M.E."/>
        </authorList>
    </citation>
    <scope>NUCLEOTIDE SEQUENCE</scope>
</reference>
<proteinExistence type="predicted"/>
<dbReference type="SUPFAM" id="SSF158682">
    <property type="entry name" value="TerB-like"/>
    <property type="match status" value="1"/>
</dbReference>
<organism evidence="2">
    <name type="scientific">marine metagenome</name>
    <dbReference type="NCBI Taxonomy" id="408172"/>
    <lineage>
        <taxon>unclassified sequences</taxon>
        <taxon>metagenomes</taxon>
        <taxon>ecological metagenomes</taxon>
    </lineage>
</organism>
<dbReference type="InterPro" id="IPR029024">
    <property type="entry name" value="TerB-like"/>
</dbReference>
<evidence type="ECO:0000313" key="2">
    <source>
        <dbReference type="EMBL" id="SVD37908.1"/>
    </source>
</evidence>
<sequence length="248" mass="27305">MSRLYKILILVVLLSSIVLAHDLPGSQDTKLTLFEKFIGVLVSSALIFSLIKGYLTVNKIWKRRKNEEVANSISIVAAMLGFAVGLPFLLNSIIITEDYFSAAKSVIALFLAVIFTLIGTGYFVDKNRGASFITLLGRALQLEGKESGDLINDMLRPKGARKIIDILHKLAAIDDDIAQEEIDLINQFSEKWDIEVPDIKPGKPEEVTNLVQLKGLVQSYLDEGPDTDVAEGLVDLINLMAEADDEVT</sequence>
<dbReference type="AlphaFoldDB" id="A0A382UW25"/>
<dbReference type="EMBL" id="UINC01146909">
    <property type="protein sequence ID" value="SVD37908.1"/>
    <property type="molecule type" value="Genomic_DNA"/>
</dbReference>
<feature type="transmembrane region" description="Helical" evidence="1">
    <location>
        <begin position="69"/>
        <end position="90"/>
    </location>
</feature>
<accession>A0A382UW25</accession>